<evidence type="ECO:0000256" key="2">
    <source>
        <dbReference type="SAM" id="MobiDB-lite"/>
    </source>
</evidence>
<evidence type="ECO:0000313" key="4">
    <source>
        <dbReference type="EMBL" id="MCW1913916.1"/>
    </source>
</evidence>
<proteinExistence type="predicted"/>
<keyword evidence="3" id="KW-1133">Transmembrane helix</keyword>
<evidence type="ECO:0000313" key="5">
    <source>
        <dbReference type="Proteomes" id="UP001165653"/>
    </source>
</evidence>
<reference evidence="4" key="1">
    <citation type="submission" date="2022-10" db="EMBL/GenBank/DDBJ databases">
        <title>Luteolibacter sp. GHJ8, whole genome shotgun sequencing project.</title>
        <authorList>
            <person name="Zhao G."/>
            <person name="Shen L."/>
        </authorList>
    </citation>
    <scope>NUCLEOTIDE SEQUENCE</scope>
    <source>
        <strain evidence="4">GHJ8</strain>
    </source>
</reference>
<feature type="region of interest" description="Disordered" evidence="2">
    <location>
        <begin position="550"/>
        <end position="582"/>
    </location>
</feature>
<keyword evidence="3" id="KW-0812">Transmembrane</keyword>
<dbReference type="EMBL" id="JAPDDR010000004">
    <property type="protein sequence ID" value="MCW1913916.1"/>
    <property type="molecule type" value="Genomic_DNA"/>
</dbReference>
<gene>
    <name evidence="4" type="ORF">OJ996_10040</name>
</gene>
<keyword evidence="3" id="KW-0472">Membrane</keyword>
<protein>
    <recommendedName>
        <fullName evidence="6">TIGR02302 family protein</fullName>
    </recommendedName>
</protein>
<dbReference type="Proteomes" id="UP001165653">
    <property type="component" value="Unassembled WGS sequence"/>
</dbReference>
<accession>A0ABT3G251</accession>
<dbReference type="RefSeq" id="WP_264513417.1">
    <property type="nucleotide sequence ID" value="NZ_JAPDDR010000004.1"/>
</dbReference>
<comment type="caution">
    <text evidence="4">The sequence shown here is derived from an EMBL/GenBank/DDBJ whole genome shotgun (WGS) entry which is preliminary data.</text>
</comment>
<sequence length="870" mass="98218">MAEDPQTPVEIPIPESLRQQLDAFRRQLWRAKIAEAILAGFFGLLFSFLLVFALDRVWQTPALVRLIILLGGTSLMAVFAPLWMHRWVWKHRRESELARLIARRYPGLGDRLLGVVELQQQVENADTLSPRLRAAAMQRVAEEAQKRKLDEALPVSRQRSWTLAVIALFLTATGALIFAPKAGMSSLKRWLMPLSPSPRYTFTSLENVPTDLPVPQGEAFSLNLKLAKDSEWRPESGEARYGRQDAVSATLQEDHYRFEFPAQQDPGLLKVEIGDAKHFIRVTPTLRPAITKVWGSVKHPDYLQRPDKELDLGSGVLSAVQGSKVRVTVEATRELSSATYGPLRLDASEHGDEGAMGVEGPKARTPEITLAEEGFAMPMHWRDSIGLDGEKGFEIRVDSLPDQPPGIYIQGLPRQHVMLPEETVDFETLSEDDFGIRRIGIEWRGEFTRATDQTPATGEIELGSGGPEMTRLAANASFSPAAFKITPQKLTLRAWAEDYLPGRQRAYSEPVTLFVLTHDEHAQMLKTQFDRVIGELEDLARRERNLYEENQRLEKMSPEERKKDENLKRMEAQQDAEGQQAEKMKELAEKMEELFKGSARNGSIDKETMKKMAESMQSMQELSQKDMPEVEKKLGEAQDQRNTDEKAQENMEDAVEQQKQALEKMQDAVNKANDANQRFEASTFVNRLKKAATEQEGIGISVWENIGRTGGLSRDELDPKDEGLLSDVIRQQANTTSDVRWIQEDLNHFFTRTNKEAYRKILDAMTESRIDLALEDLRGELELNHGGVARQSSGAWAEKLKEWAKLLEGEQKNGQGGGGAGSAGANEDEDFEFMLRVMKMIQQEQDIRARTRALETLRRSYEGKPSETKP</sequence>
<feature type="transmembrane region" description="Helical" evidence="3">
    <location>
        <begin position="161"/>
        <end position="179"/>
    </location>
</feature>
<feature type="coiled-coil region" evidence="1">
    <location>
        <begin position="637"/>
        <end position="682"/>
    </location>
</feature>
<evidence type="ECO:0000256" key="3">
    <source>
        <dbReference type="SAM" id="Phobius"/>
    </source>
</evidence>
<evidence type="ECO:0000256" key="1">
    <source>
        <dbReference type="SAM" id="Coils"/>
    </source>
</evidence>
<keyword evidence="5" id="KW-1185">Reference proteome</keyword>
<keyword evidence="1" id="KW-0175">Coiled coil</keyword>
<organism evidence="4 5">
    <name type="scientific">Luteolibacter rhizosphaerae</name>
    <dbReference type="NCBI Taxonomy" id="2989719"/>
    <lineage>
        <taxon>Bacteria</taxon>
        <taxon>Pseudomonadati</taxon>
        <taxon>Verrucomicrobiota</taxon>
        <taxon>Verrucomicrobiia</taxon>
        <taxon>Verrucomicrobiales</taxon>
        <taxon>Verrucomicrobiaceae</taxon>
        <taxon>Luteolibacter</taxon>
    </lineage>
</organism>
<name>A0ABT3G251_9BACT</name>
<feature type="compositionally biased region" description="Basic and acidic residues" evidence="2">
    <location>
        <begin position="550"/>
        <end position="572"/>
    </location>
</feature>
<feature type="transmembrane region" description="Helical" evidence="3">
    <location>
        <begin position="66"/>
        <end position="84"/>
    </location>
</feature>
<evidence type="ECO:0008006" key="6">
    <source>
        <dbReference type="Google" id="ProtNLM"/>
    </source>
</evidence>
<feature type="transmembrane region" description="Helical" evidence="3">
    <location>
        <begin position="33"/>
        <end position="54"/>
    </location>
</feature>